<reference evidence="2" key="1">
    <citation type="journal article" date="2019" name="Int. J. Syst. Evol. Microbiol.">
        <title>The Global Catalogue of Microorganisms (GCM) 10K type strain sequencing project: providing services to taxonomists for standard genome sequencing and annotation.</title>
        <authorList>
            <consortium name="The Broad Institute Genomics Platform"/>
            <consortium name="The Broad Institute Genome Sequencing Center for Infectious Disease"/>
            <person name="Wu L."/>
            <person name="Ma J."/>
        </authorList>
    </citation>
    <scope>NUCLEOTIDE SEQUENCE [LARGE SCALE GENOMIC DNA]</scope>
    <source>
        <strain evidence="2">JCM 17782</strain>
    </source>
</reference>
<evidence type="ECO:0000313" key="1">
    <source>
        <dbReference type="EMBL" id="GAA4544864.1"/>
    </source>
</evidence>
<dbReference type="InterPro" id="IPR050509">
    <property type="entry name" value="CoA-transferase_III"/>
</dbReference>
<gene>
    <name evidence="1" type="ORF">GCM10023161_32170</name>
</gene>
<accession>A0ABP8RRE3</accession>
<dbReference type="EMBL" id="BAABGF010000033">
    <property type="protein sequence ID" value="GAA4544864.1"/>
    <property type="molecule type" value="Genomic_DNA"/>
</dbReference>
<dbReference type="Pfam" id="PF02515">
    <property type="entry name" value="CoA_transf_3"/>
    <property type="match status" value="1"/>
</dbReference>
<dbReference type="InterPro" id="IPR023606">
    <property type="entry name" value="CoA-Trfase_III_dom_1_sf"/>
</dbReference>
<keyword evidence="2" id="KW-1185">Reference proteome</keyword>
<protein>
    <submittedName>
        <fullName evidence="1">CoA transferase</fullName>
    </submittedName>
</protein>
<dbReference type="SUPFAM" id="SSF89796">
    <property type="entry name" value="CoA-transferase family III (CaiB/BaiF)"/>
    <property type="match status" value="1"/>
</dbReference>
<dbReference type="Gene3D" id="3.30.1540.10">
    <property type="entry name" value="formyl-coa transferase, domain 3"/>
    <property type="match status" value="1"/>
</dbReference>
<dbReference type="InterPro" id="IPR003673">
    <property type="entry name" value="CoA-Trfase_fam_III"/>
</dbReference>
<comment type="caution">
    <text evidence="1">The sequence shown here is derived from an EMBL/GenBank/DDBJ whole genome shotgun (WGS) entry which is preliminary data.</text>
</comment>
<evidence type="ECO:0000313" key="2">
    <source>
        <dbReference type="Proteomes" id="UP001501417"/>
    </source>
</evidence>
<dbReference type="PANTHER" id="PTHR48228:SF2">
    <property type="entry name" value="E-CINNAMOYL-COA:R-PHENYLLACTATE COA TRANSFERASE LARGE SUBUNIT"/>
    <property type="match status" value="1"/>
</dbReference>
<organism evidence="1 2">
    <name type="scientific">Mycobacterium paraffinicum</name>
    <dbReference type="NCBI Taxonomy" id="53378"/>
    <lineage>
        <taxon>Bacteria</taxon>
        <taxon>Bacillati</taxon>
        <taxon>Actinomycetota</taxon>
        <taxon>Actinomycetes</taxon>
        <taxon>Mycobacteriales</taxon>
        <taxon>Mycobacteriaceae</taxon>
        <taxon>Mycobacterium</taxon>
    </lineage>
</organism>
<proteinExistence type="predicted"/>
<dbReference type="InterPro" id="IPR044855">
    <property type="entry name" value="CoA-Trfase_III_dom3_sf"/>
</dbReference>
<dbReference type="Gene3D" id="3.40.50.10540">
    <property type="entry name" value="Crotonobetainyl-coa:carnitine coa-transferase, domain 1"/>
    <property type="match status" value="1"/>
</dbReference>
<dbReference type="Proteomes" id="UP001501417">
    <property type="component" value="Unassembled WGS sequence"/>
</dbReference>
<dbReference type="PANTHER" id="PTHR48228">
    <property type="entry name" value="SUCCINYL-COA--D-CITRAMALATE COA-TRANSFERASE"/>
    <property type="match status" value="1"/>
</dbReference>
<dbReference type="RefSeq" id="WP_264035550.1">
    <property type="nucleotide sequence ID" value="NZ_BAABGF010000033.1"/>
</dbReference>
<dbReference type="GO" id="GO:0016740">
    <property type="term" value="F:transferase activity"/>
    <property type="evidence" value="ECO:0007669"/>
    <property type="project" value="UniProtKB-KW"/>
</dbReference>
<sequence length="406" mass="43769">MTVNDVLQGVKVLEVAAWTFVPAAGAVLAEWGAEVIKVEPREGGDPQRGLVTMGLVPAGEGGVNYMIEMPNRGKKSIGIDLNTAGGREVVLELAKSCDVFLTNYLPSRRVRFGIDVADVRAVNPDIIYARGSGYGPEGDDADRPGYDAVSFWSRGGVSQALTPKDSQPIMQTPALGDLLGGMTIAGGVAAALYKRKATGKASVVDVSLLGLAAYAMTPVVTASYLYSESPLPSFDHSDSPNPLVGNYRTKDNRYVMLMMLQADKFYGEVMNLIGHPELETDTRFADGHSRFLNRVELIRILDEVFAEHTADEWREALAPLSGAWTVVQDPSELRNDPAVIANGYIPMVVAMNGAPYALPTNPVQFDQQPVVPIGAPEHGQHTEEVLLDAGIPWESIERYKDDGAVL</sequence>
<name>A0ABP8RRE3_9MYCO</name>
<keyword evidence="1" id="KW-0808">Transferase</keyword>